<feature type="compositionally biased region" description="Polar residues" evidence="1">
    <location>
        <begin position="66"/>
        <end position="81"/>
    </location>
</feature>
<organism evidence="2">
    <name type="scientific">freshwater metagenome</name>
    <dbReference type="NCBI Taxonomy" id="449393"/>
    <lineage>
        <taxon>unclassified sequences</taxon>
        <taxon>metagenomes</taxon>
        <taxon>ecological metagenomes</taxon>
    </lineage>
</organism>
<evidence type="ECO:0000313" key="2">
    <source>
        <dbReference type="EMBL" id="CAB4850883.1"/>
    </source>
</evidence>
<gene>
    <name evidence="2" type="ORF">UFOPK3268_01098</name>
</gene>
<accession>A0A6J7C542</accession>
<protein>
    <submittedName>
        <fullName evidence="2">Unannotated protein</fullName>
    </submittedName>
</protein>
<reference evidence="2" key="1">
    <citation type="submission" date="2020-05" db="EMBL/GenBank/DDBJ databases">
        <authorList>
            <person name="Chiriac C."/>
            <person name="Salcher M."/>
            <person name="Ghai R."/>
            <person name="Kavagutti S V."/>
        </authorList>
    </citation>
    <scope>NUCLEOTIDE SEQUENCE</scope>
</reference>
<evidence type="ECO:0000256" key="1">
    <source>
        <dbReference type="SAM" id="MobiDB-lite"/>
    </source>
</evidence>
<name>A0A6J7C542_9ZZZZ</name>
<sequence>MRRVSIAIWTSGEPVSPGTVPYSAKIAFLVAVSSDIQTSFTGASRVARGAQTLEQSRAAGRPPHSRQVQATSARAWPQTTVAAPRADGGGDGAGQMPEARMPRVSSTSIAIRATRASIPSKVAWPRILATKSIAT</sequence>
<proteinExistence type="predicted"/>
<dbReference type="EMBL" id="CAFBIZ010000141">
    <property type="protein sequence ID" value="CAB4850883.1"/>
    <property type="molecule type" value="Genomic_DNA"/>
</dbReference>
<feature type="region of interest" description="Disordered" evidence="1">
    <location>
        <begin position="52"/>
        <end position="106"/>
    </location>
</feature>
<dbReference type="AlphaFoldDB" id="A0A6J7C542"/>